<dbReference type="AlphaFoldDB" id="A0A835CAC0"/>
<evidence type="ECO:0000313" key="1">
    <source>
        <dbReference type="EMBL" id="KAF7834736.1"/>
    </source>
</evidence>
<name>A0A835CAC0_9FABA</name>
<protein>
    <submittedName>
        <fullName evidence="1">Uncharacterized protein</fullName>
    </submittedName>
</protein>
<reference evidence="1" key="1">
    <citation type="submission" date="2020-09" db="EMBL/GenBank/DDBJ databases">
        <title>Genome-Enabled Discovery of Anthraquinone Biosynthesis in Senna tora.</title>
        <authorList>
            <person name="Kang S.-H."/>
            <person name="Pandey R.P."/>
            <person name="Lee C.-M."/>
            <person name="Sim J.-S."/>
            <person name="Jeong J.-T."/>
            <person name="Choi B.-S."/>
            <person name="Jung M."/>
            <person name="Ginzburg D."/>
            <person name="Zhao K."/>
            <person name="Won S.Y."/>
            <person name="Oh T.-J."/>
            <person name="Yu Y."/>
            <person name="Kim N.-H."/>
            <person name="Lee O.R."/>
            <person name="Lee T.-H."/>
            <person name="Bashyal P."/>
            <person name="Kim T.-S."/>
            <person name="Lee W.-H."/>
            <person name="Kawkins C."/>
            <person name="Kim C.-K."/>
            <person name="Kim J.S."/>
            <person name="Ahn B.O."/>
            <person name="Rhee S.Y."/>
            <person name="Sohng J.K."/>
        </authorList>
    </citation>
    <scope>NUCLEOTIDE SEQUENCE</scope>
    <source>
        <tissue evidence="1">Leaf</tissue>
    </source>
</reference>
<gene>
    <name evidence="1" type="ORF">G2W53_009595</name>
</gene>
<dbReference type="Proteomes" id="UP000634136">
    <property type="component" value="Unassembled WGS sequence"/>
</dbReference>
<dbReference type="EMBL" id="JAAIUW010000004">
    <property type="protein sequence ID" value="KAF7834736.1"/>
    <property type="molecule type" value="Genomic_DNA"/>
</dbReference>
<accession>A0A835CAC0</accession>
<proteinExistence type="predicted"/>
<keyword evidence="2" id="KW-1185">Reference proteome</keyword>
<sequence>MCGFDWVDVFIKLEREVNEEFSILLKRERMFELCMRLWAEFKQLFLYELILDRGIVEFIELRDCCEGLELVFEVNSRGCYVETLSLIDGVHSYQNIFSRERARRIFGFIMVLPAPVSMKDMKGMDLSYFPRMWSNPSELLSSSPLGELYQLALTTVERAALHLEIFLPGLPFYLRIISQESLMHVAKKFSRTVQLRKTAHSFVNWKSIQAPNSESISPLIWRDIINIEGSSTLGSSSGAQSTIKRLLGRLFFRRRVESDSKKSLGVNQGVLGGGGVVFLKMFEVLRRSRYIIQLQIDLLKILILDLAFSDCQLSTSSLKETFMAPFKATVVAVTNGVAKILPVESIFLCKGGKSSSGDNMSKGIEMAVTFRITLGWICIPNKMFIYVRVVALESSSFVGCIMLMDEKEENKEGVLVPEVEVWPDWSRLFKLLLIISEPLQWHELEQIFFRDFLWDVDNGAFCISLNSDQQDKKGSKRLPTKSGKMVNKVVPALRVVTTTPIKALANSVQLCQQFQSWPLLDLLYGHDR</sequence>
<comment type="caution">
    <text evidence="1">The sequence shown here is derived from an EMBL/GenBank/DDBJ whole genome shotgun (WGS) entry which is preliminary data.</text>
</comment>
<organism evidence="1 2">
    <name type="scientific">Senna tora</name>
    <dbReference type="NCBI Taxonomy" id="362788"/>
    <lineage>
        <taxon>Eukaryota</taxon>
        <taxon>Viridiplantae</taxon>
        <taxon>Streptophyta</taxon>
        <taxon>Embryophyta</taxon>
        <taxon>Tracheophyta</taxon>
        <taxon>Spermatophyta</taxon>
        <taxon>Magnoliopsida</taxon>
        <taxon>eudicotyledons</taxon>
        <taxon>Gunneridae</taxon>
        <taxon>Pentapetalae</taxon>
        <taxon>rosids</taxon>
        <taxon>fabids</taxon>
        <taxon>Fabales</taxon>
        <taxon>Fabaceae</taxon>
        <taxon>Caesalpinioideae</taxon>
        <taxon>Cassia clade</taxon>
        <taxon>Senna</taxon>
    </lineage>
</organism>
<evidence type="ECO:0000313" key="2">
    <source>
        <dbReference type="Proteomes" id="UP000634136"/>
    </source>
</evidence>